<keyword evidence="3" id="KW-1185">Reference proteome</keyword>
<comment type="caution">
    <text evidence="2">The sequence shown here is derived from an EMBL/GenBank/DDBJ whole genome shotgun (WGS) entry which is preliminary data.</text>
</comment>
<dbReference type="EMBL" id="JAKOGI010000100">
    <property type="protein sequence ID" value="KAJ8444299.1"/>
    <property type="molecule type" value="Genomic_DNA"/>
</dbReference>
<dbReference type="Pfam" id="PF06101">
    <property type="entry name" value="Vps62"/>
    <property type="match status" value="1"/>
</dbReference>
<gene>
    <name evidence="2" type="ORF">Cgig2_019857</name>
</gene>
<accession>A0A9Q1QJN3</accession>
<dbReference type="PANTHER" id="PTHR16166">
    <property type="entry name" value="VACUOLAR PROTEIN SORTING-ASSOCIATED PROTEIN VPS13"/>
    <property type="match status" value="1"/>
</dbReference>
<dbReference type="GO" id="GO:0006623">
    <property type="term" value="P:protein targeting to vacuole"/>
    <property type="evidence" value="ECO:0007669"/>
    <property type="project" value="TreeGrafter"/>
</dbReference>
<name>A0A9Q1QJN3_9CARY</name>
<protein>
    <recommendedName>
        <fullName evidence="1">Intermembrane lipid transfer protein VPS13-like C-terminal domain-containing protein</fullName>
    </recommendedName>
</protein>
<dbReference type="Proteomes" id="UP001153076">
    <property type="component" value="Unassembled WGS sequence"/>
</dbReference>
<dbReference type="InterPro" id="IPR056748">
    <property type="entry name" value="VPS13-like_C"/>
</dbReference>
<evidence type="ECO:0000259" key="1">
    <source>
        <dbReference type="Pfam" id="PF25037"/>
    </source>
</evidence>
<dbReference type="InterPro" id="IPR026847">
    <property type="entry name" value="VPS13"/>
</dbReference>
<proteinExistence type="predicted"/>
<feature type="domain" description="Intermembrane lipid transfer protein VPS13-like C-terminal" evidence="1">
    <location>
        <begin position="194"/>
        <end position="308"/>
    </location>
</feature>
<dbReference type="PANTHER" id="PTHR16166:SF137">
    <property type="entry name" value="PLECKSTRIN HOMOLOGY (PH) DOMAIN-CONTAINING PROTEIN"/>
    <property type="match status" value="1"/>
</dbReference>
<dbReference type="GO" id="GO:0045053">
    <property type="term" value="P:protein retention in Golgi apparatus"/>
    <property type="evidence" value="ECO:0007669"/>
    <property type="project" value="TreeGrafter"/>
</dbReference>
<dbReference type="InterPro" id="IPR009291">
    <property type="entry name" value="Vps62"/>
</dbReference>
<reference evidence="2" key="1">
    <citation type="submission" date="2022-04" db="EMBL/GenBank/DDBJ databases">
        <title>Carnegiea gigantea Genome sequencing and assembly v2.</title>
        <authorList>
            <person name="Copetti D."/>
            <person name="Sanderson M.J."/>
            <person name="Burquez A."/>
            <person name="Wojciechowski M.F."/>
        </authorList>
    </citation>
    <scope>NUCLEOTIDE SEQUENCE</scope>
    <source>
        <strain evidence="2">SGP5-SGP5p</strain>
        <tissue evidence="2">Aerial part</tissue>
    </source>
</reference>
<sequence>MAMLDSEQTRQTNNGLVQIWARAIHIRKVVHRDRFMRRSSVIPAITNRIWRDLVHNPLHLIFSVDVLGMTRSTLASLSKGFAELSTDGQFLQLRSKQVWSRRITGVGDGIIQGTEALAQGVAFGVSGVVRKPVESARQNGVLGLAHGLGRAFIGFIVQPVSGALDFLSLTVGGVGASCARCFEILNNRRTLQRVRNPRAIRSDGILREYNEREAIGQMILWLAEASHHLGCTEIFKEPSKFAWSDYYEDHFILPQQRIVLVTNKRVMLLQCKAPEDMDKKPSKILWDVPWEELLALELAKAGSQPSHLILHLKNFKKSEAFARVLKCKAEEESEGGAPQAVKICSAVRNMWKAYRSDMKSLTLKVSSHNITHRYVSVGDVARVGGHPPNVAAVYRHNEQKFALPVGFDLAWRNCPDDCVSPVSIWLPRPPVGFLALGCVAVAGFNEPENNIVYCVAESLAEDAEFEAQKIWSAPDAYPWACHIYQVQSGALHFVALRQPREKADWKPKRVRENADPSST</sequence>
<organism evidence="2 3">
    <name type="scientific">Carnegiea gigantea</name>
    <dbReference type="NCBI Taxonomy" id="171969"/>
    <lineage>
        <taxon>Eukaryota</taxon>
        <taxon>Viridiplantae</taxon>
        <taxon>Streptophyta</taxon>
        <taxon>Embryophyta</taxon>
        <taxon>Tracheophyta</taxon>
        <taxon>Spermatophyta</taxon>
        <taxon>Magnoliopsida</taxon>
        <taxon>eudicotyledons</taxon>
        <taxon>Gunneridae</taxon>
        <taxon>Pentapetalae</taxon>
        <taxon>Caryophyllales</taxon>
        <taxon>Cactineae</taxon>
        <taxon>Cactaceae</taxon>
        <taxon>Cactoideae</taxon>
        <taxon>Echinocereeae</taxon>
        <taxon>Carnegiea</taxon>
    </lineage>
</organism>
<evidence type="ECO:0000313" key="2">
    <source>
        <dbReference type="EMBL" id="KAJ8444299.1"/>
    </source>
</evidence>
<dbReference type="Pfam" id="PF25037">
    <property type="entry name" value="VPS13_C"/>
    <property type="match status" value="1"/>
</dbReference>
<dbReference type="AlphaFoldDB" id="A0A9Q1QJN3"/>
<dbReference type="OrthoDB" id="428159at2759"/>
<evidence type="ECO:0000313" key="3">
    <source>
        <dbReference type="Proteomes" id="UP001153076"/>
    </source>
</evidence>